<feature type="region of interest" description="Disordered" evidence="1">
    <location>
        <begin position="600"/>
        <end position="619"/>
    </location>
</feature>
<protein>
    <recommendedName>
        <fullName evidence="3">Guanylate cyclase domain-containing protein</fullName>
    </recommendedName>
</protein>
<feature type="region of interest" description="Disordered" evidence="1">
    <location>
        <begin position="371"/>
        <end position="390"/>
    </location>
</feature>
<feature type="compositionally biased region" description="Gly residues" evidence="1">
    <location>
        <begin position="659"/>
        <end position="672"/>
    </location>
</feature>
<feature type="transmembrane region" description="Helical" evidence="2">
    <location>
        <begin position="228"/>
        <end position="255"/>
    </location>
</feature>
<dbReference type="Proteomes" id="UP000747399">
    <property type="component" value="Unassembled WGS sequence"/>
</dbReference>
<dbReference type="Gene3D" id="3.30.70.1230">
    <property type="entry name" value="Nucleotide cyclase"/>
    <property type="match status" value="3"/>
</dbReference>
<dbReference type="PANTHER" id="PTHR43081:SF1">
    <property type="entry name" value="ADENYLATE CYCLASE, TERMINAL-DIFFERENTIATION SPECIFIC"/>
    <property type="match status" value="1"/>
</dbReference>
<dbReference type="EMBL" id="BNCO01000015">
    <property type="protein sequence ID" value="GIL53576.1"/>
    <property type="molecule type" value="Genomic_DNA"/>
</dbReference>
<feature type="region of interest" description="Disordered" evidence="1">
    <location>
        <begin position="1106"/>
        <end position="1125"/>
    </location>
</feature>
<dbReference type="InterPro" id="IPR029787">
    <property type="entry name" value="Nucleotide_cyclase"/>
</dbReference>
<keyword evidence="2" id="KW-0812">Transmembrane</keyword>
<accession>A0A8J4B3V6</accession>
<feature type="compositionally biased region" description="Polar residues" evidence="1">
    <location>
        <begin position="774"/>
        <end position="789"/>
    </location>
</feature>
<organism evidence="4 5">
    <name type="scientific">Volvox africanus</name>
    <dbReference type="NCBI Taxonomy" id="51714"/>
    <lineage>
        <taxon>Eukaryota</taxon>
        <taxon>Viridiplantae</taxon>
        <taxon>Chlorophyta</taxon>
        <taxon>core chlorophytes</taxon>
        <taxon>Chlorophyceae</taxon>
        <taxon>CS clade</taxon>
        <taxon>Chlamydomonadales</taxon>
        <taxon>Volvocaceae</taxon>
        <taxon>Volvox</taxon>
    </lineage>
</organism>
<keyword evidence="2" id="KW-0472">Membrane</keyword>
<reference evidence="4" key="1">
    <citation type="journal article" date="2021" name="Proc. Natl. Acad. Sci. U.S.A.">
        <title>Three genomes in the algal genus Volvox reveal the fate of a haploid sex-determining region after a transition to homothallism.</title>
        <authorList>
            <person name="Yamamoto K."/>
            <person name="Hamaji T."/>
            <person name="Kawai-Toyooka H."/>
            <person name="Matsuzaki R."/>
            <person name="Takahashi F."/>
            <person name="Nishimura Y."/>
            <person name="Kawachi M."/>
            <person name="Noguchi H."/>
            <person name="Minakuchi Y."/>
            <person name="Umen J.G."/>
            <person name="Toyoda A."/>
            <person name="Nozaki H."/>
        </authorList>
    </citation>
    <scope>NUCLEOTIDE SEQUENCE</scope>
    <source>
        <strain evidence="4">NIES-3780</strain>
    </source>
</reference>
<keyword evidence="5" id="KW-1185">Reference proteome</keyword>
<gene>
    <name evidence="4" type="ORF">Vafri_9189</name>
</gene>
<dbReference type="InterPro" id="IPR001054">
    <property type="entry name" value="A/G_cyclase"/>
</dbReference>
<dbReference type="Pfam" id="PF00211">
    <property type="entry name" value="Guanylate_cyc"/>
    <property type="match status" value="1"/>
</dbReference>
<feature type="region of interest" description="Disordered" evidence="1">
    <location>
        <begin position="639"/>
        <end position="698"/>
    </location>
</feature>
<dbReference type="PROSITE" id="PS50125">
    <property type="entry name" value="GUANYLATE_CYCLASE_2"/>
    <property type="match status" value="1"/>
</dbReference>
<comment type="caution">
    <text evidence="4">The sequence shown here is derived from an EMBL/GenBank/DDBJ whole genome shotgun (WGS) entry which is preliminary data.</text>
</comment>
<evidence type="ECO:0000259" key="3">
    <source>
        <dbReference type="PROSITE" id="PS50125"/>
    </source>
</evidence>
<dbReference type="PANTHER" id="PTHR43081">
    <property type="entry name" value="ADENYLATE CYCLASE, TERMINAL-DIFFERENTIATION SPECIFIC-RELATED"/>
    <property type="match status" value="1"/>
</dbReference>
<dbReference type="InterPro" id="IPR050697">
    <property type="entry name" value="Adenylyl/Guanylyl_Cyclase_3/4"/>
</dbReference>
<dbReference type="GO" id="GO:0009190">
    <property type="term" value="P:cyclic nucleotide biosynthetic process"/>
    <property type="evidence" value="ECO:0007669"/>
    <property type="project" value="InterPro"/>
</dbReference>
<dbReference type="SUPFAM" id="SSF55073">
    <property type="entry name" value="Nucleotide cyclase"/>
    <property type="match status" value="2"/>
</dbReference>
<dbReference type="GO" id="GO:0035556">
    <property type="term" value="P:intracellular signal transduction"/>
    <property type="evidence" value="ECO:0007669"/>
    <property type="project" value="InterPro"/>
</dbReference>
<evidence type="ECO:0000256" key="2">
    <source>
        <dbReference type="SAM" id="Phobius"/>
    </source>
</evidence>
<feature type="domain" description="Guanylate cyclase" evidence="3">
    <location>
        <begin position="1226"/>
        <end position="1263"/>
    </location>
</feature>
<evidence type="ECO:0000313" key="4">
    <source>
        <dbReference type="EMBL" id="GIL53576.1"/>
    </source>
</evidence>
<proteinExistence type="predicted"/>
<evidence type="ECO:0000256" key="1">
    <source>
        <dbReference type="SAM" id="MobiDB-lite"/>
    </source>
</evidence>
<evidence type="ECO:0000313" key="5">
    <source>
        <dbReference type="Proteomes" id="UP000747399"/>
    </source>
</evidence>
<feature type="region of interest" description="Disordered" evidence="1">
    <location>
        <begin position="1320"/>
        <end position="1344"/>
    </location>
</feature>
<name>A0A8J4B3V6_9CHLO</name>
<sequence length="1359" mass="141650">MSGVGSKLSLMYGMMFTVTYQPNVSETSSYLMAADSSVCDISGTSGMGTDLTNLVVPIGMAAAAAALSILNMDPEDVRAVVLTTSIALTSFNKAYDILMPYSYIYRTVLDNMALEALTLHGITGAATAAATAAPTSHLGATASDDPASASSVTLASVTSPLAATSVVSEAGAVLAPWSTLAANGSVRFQAVFEEFPYPNILKQAYLHALPPVGENVTVVQQESKSRTLLLNVGLPLIISLGCSVLALIVATVVILRMLRNRRLKVVRPPGPGPATTLVVSDIQNSTLLWEVLPSGVMDVCLGIHHSIIRKHLVETRGYELSTEGDAFAVAFLCPSDALAFAMDTQVALLHADWPPSLLEQVDGCELWVQPSTDPGNRLETGGSQELGPTRGSSVAWWRENSDAVPLNSPLQLGRGGSTAVRPLPSRVVQLRSGGTLVSGTSDGCSGSAGEGVAALGVRQIGSISAEGGSTVNEVNGSATPAAVRSLPGIVTEWLDADGDSECAAVLPKDTGKKAAATGDGVMRAAAAEGGVVEDDNSVAAIAVAAKIIGGSGKDQIPTQSRDVIQLSTIEASGDADNDLQQQLDWRLMVTWDTGLTAREDAAAAASSTSARPGLPLPPRIRTSMSLDSRLPGVLEAKLPHNDAMPSTCPRPLGNARRGNGSGRDSGSAGGGTIPLPTVTPGSVKSAIHGTQSPRSGSLRRLIREITFRSYRRVSTMDLGTNHHERAPLPLTAAPAPAPAPALVAAAAVSADADDVEIAAAAVAAPTPAPAPLPKNSSTLVEPACSTSRSMGEPGERFLTPFTAPGRGQPVFDALWHSVNAAGAQLLQSRGFGLGSESGRPSDLAFDDGVPDAGGTSAQWLSVEALLRQLYSSARPISGGKAAAITPEVLPLASGAAFSEKAGGLRPPPQLVLRGLRVRMGIHADLQETEVTTTLRDGVTVTTYTGEFMATCKDICDSAMGGVVLLSGRAFQRYQELRHRDADSHSRDVMLLNLGEHVLQAPGGGGGGCEDGNPYGTGNTAIIKHPIHDPNVMQLRVLYCAVSPALMPRMAVLPSLVRTFRQVVPGCLSAPAAAVAPVFCNVEGIESLLAWEKVLLQNQMLVKREGSSGSSAASGGSGGKGVDTNSGHRELAATAAAVEPPPLLPVTAAMELLRRCANDAAQRLGGYLVAVSGDAGHWVLVFGSPESAILWGLEMLEAMLAAEWPEGFLDHDLTEEVWRDGVLTKRGLRLRIGIDFGRAMVRLVPRTGKLDYVGRPMNRAARIAAKAKAASMLVSGAAWGAVRPPLRKQLTAVSLGKMQLKGVAEQLELLAISWNACPARAGGTNSKDDGKERKRKKKWVMKEKEREETEFTSVASILSS</sequence>
<feature type="region of interest" description="Disordered" evidence="1">
    <location>
        <begin position="773"/>
        <end position="794"/>
    </location>
</feature>
<keyword evidence="2" id="KW-1133">Transmembrane helix</keyword>